<evidence type="ECO:0000256" key="9">
    <source>
        <dbReference type="ARBA" id="ARBA00030757"/>
    </source>
</evidence>
<evidence type="ECO:0000313" key="12">
    <source>
        <dbReference type="EMBL" id="MFC6059978.1"/>
    </source>
</evidence>
<dbReference type="PANTHER" id="PTHR11579">
    <property type="entry name" value="PROTEIN-L-ISOASPARTATE O-METHYLTRANSFERASE"/>
    <property type="match status" value="1"/>
</dbReference>
<dbReference type="InterPro" id="IPR027573">
    <property type="entry name" value="Methyltran_FxLD"/>
</dbReference>
<reference evidence="13" key="1">
    <citation type="journal article" date="2019" name="Int. J. Syst. Evol. Microbiol.">
        <title>The Global Catalogue of Microorganisms (GCM) 10K type strain sequencing project: providing services to taxonomists for standard genome sequencing and annotation.</title>
        <authorList>
            <consortium name="The Broad Institute Genomics Platform"/>
            <consortium name="The Broad Institute Genome Sequencing Center for Infectious Disease"/>
            <person name="Wu L."/>
            <person name="Ma J."/>
        </authorList>
    </citation>
    <scope>NUCLEOTIDE SEQUENCE [LARGE SCALE GENOMIC DNA]</scope>
    <source>
        <strain evidence="13">JCM 12763</strain>
    </source>
</reference>
<dbReference type="Pfam" id="PF01135">
    <property type="entry name" value="PCMT"/>
    <property type="match status" value="1"/>
</dbReference>
<organism evidence="12 13">
    <name type="scientific">Streptomyces pratens</name>
    <dbReference type="NCBI Taxonomy" id="887456"/>
    <lineage>
        <taxon>Bacteria</taxon>
        <taxon>Bacillati</taxon>
        <taxon>Actinomycetota</taxon>
        <taxon>Actinomycetes</taxon>
        <taxon>Kitasatosporales</taxon>
        <taxon>Streptomycetaceae</taxon>
        <taxon>Streptomyces</taxon>
    </lineage>
</organism>
<dbReference type="CDD" id="cd02440">
    <property type="entry name" value="AdoMet_MTases"/>
    <property type="match status" value="1"/>
</dbReference>
<evidence type="ECO:0000256" key="5">
    <source>
        <dbReference type="ARBA" id="ARBA00022490"/>
    </source>
</evidence>
<dbReference type="GO" id="GO:0008168">
    <property type="term" value="F:methyltransferase activity"/>
    <property type="evidence" value="ECO:0007669"/>
    <property type="project" value="UniProtKB-KW"/>
</dbReference>
<dbReference type="PANTHER" id="PTHR11579:SF0">
    <property type="entry name" value="PROTEIN-L-ISOASPARTATE(D-ASPARTATE) O-METHYLTRANSFERASE"/>
    <property type="match status" value="1"/>
</dbReference>
<keyword evidence="6 12" id="KW-0489">Methyltransferase</keyword>
<protein>
    <recommendedName>
        <fullName evidence="4">Protein-L-isoaspartate O-methyltransferase</fullName>
        <ecNumber evidence="3">2.1.1.77</ecNumber>
    </recommendedName>
    <alternativeName>
        <fullName evidence="11">L-isoaspartyl protein carboxyl methyltransferase</fullName>
    </alternativeName>
    <alternativeName>
        <fullName evidence="9">Protein L-isoaspartyl methyltransferase</fullName>
    </alternativeName>
    <alternativeName>
        <fullName evidence="10">Protein-beta-aspartate methyltransferase</fullName>
    </alternativeName>
</protein>
<dbReference type="InterPro" id="IPR000682">
    <property type="entry name" value="PCMT"/>
</dbReference>
<dbReference type="EC" id="2.1.1.77" evidence="3"/>
<dbReference type="SUPFAM" id="SSF53335">
    <property type="entry name" value="S-adenosyl-L-methionine-dependent methyltransferases"/>
    <property type="match status" value="1"/>
</dbReference>
<dbReference type="EMBL" id="JBHSPT010000104">
    <property type="protein sequence ID" value="MFC6059978.1"/>
    <property type="molecule type" value="Genomic_DNA"/>
</dbReference>
<name>A0ABW1MA36_9ACTN</name>
<keyword evidence="5" id="KW-0963">Cytoplasm</keyword>
<dbReference type="Gene3D" id="3.40.50.150">
    <property type="entry name" value="Vaccinia Virus protein VP39"/>
    <property type="match status" value="1"/>
</dbReference>
<keyword evidence="8" id="KW-0949">S-adenosyl-L-methionine</keyword>
<gene>
    <name evidence="12" type="primary">fxlM</name>
    <name evidence="12" type="ORF">ACFP50_32660</name>
</gene>
<keyword evidence="7" id="KW-0808">Transferase</keyword>
<dbReference type="PROSITE" id="PS01279">
    <property type="entry name" value="PCMT"/>
    <property type="match status" value="1"/>
</dbReference>
<evidence type="ECO:0000256" key="2">
    <source>
        <dbReference type="ARBA" id="ARBA00005369"/>
    </source>
</evidence>
<evidence type="ECO:0000313" key="13">
    <source>
        <dbReference type="Proteomes" id="UP001596242"/>
    </source>
</evidence>
<evidence type="ECO:0000256" key="1">
    <source>
        <dbReference type="ARBA" id="ARBA00004496"/>
    </source>
</evidence>
<evidence type="ECO:0000256" key="3">
    <source>
        <dbReference type="ARBA" id="ARBA00011890"/>
    </source>
</evidence>
<dbReference type="NCBIfam" id="TIGR04364">
    <property type="entry name" value="methyltran_FxLD"/>
    <property type="match status" value="1"/>
</dbReference>
<comment type="caution">
    <text evidence="12">The sequence shown here is derived from an EMBL/GenBank/DDBJ whole genome shotgun (WGS) entry which is preliminary data.</text>
</comment>
<dbReference type="InterPro" id="IPR029063">
    <property type="entry name" value="SAM-dependent_MTases_sf"/>
</dbReference>
<evidence type="ECO:0000256" key="6">
    <source>
        <dbReference type="ARBA" id="ARBA00022603"/>
    </source>
</evidence>
<accession>A0ABW1MA36</accession>
<dbReference type="RefSeq" id="WP_386405232.1">
    <property type="nucleotide sequence ID" value="NZ_JBHSPT010000104.1"/>
</dbReference>
<evidence type="ECO:0000256" key="11">
    <source>
        <dbReference type="ARBA" id="ARBA00031350"/>
    </source>
</evidence>
<evidence type="ECO:0000256" key="4">
    <source>
        <dbReference type="ARBA" id="ARBA00013346"/>
    </source>
</evidence>
<evidence type="ECO:0000256" key="10">
    <source>
        <dbReference type="ARBA" id="ARBA00031323"/>
    </source>
</evidence>
<comment type="subcellular location">
    <subcellularLocation>
        <location evidence="1">Cytoplasm</location>
    </subcellularLocation>
</comment>
<dbReference type="GO" id="GO:0032259">
    <property type="term" value="P:methylation"/>
    <property type="evidence" value="ECO:0007669"/>
    <property type="project" value="UniProtKB-KW"/>
</dbReference>
<evidence type="ECO:0000256" key="7">
    <source>
        <dbReference type="ARBA" id="ARBA00022679"/>
    </source>
</evidence>
<evidence type="ECO:0000256" key="8">
    <source>
        <dbReference type="ARBA" id="ARBA00022691"/>
    </source>
</evidence>
<proteinExistence type="inferred from homology"/>
<keyword evidence="13" id="KW-1185">Reference proteome</keyword>
<comment type="similarity">
    <text evidence="2">Belongs to the methyltransferase superfamily. L-isoaspartyl/D-aspartyl protein methyltransferase family.</text>
</comment>
<sequence length="407" mass="43538">MAELPDENRATELRNTIVDQLKEGSWITSPSVEAALRKVPRHLAVPEASLEDAYSAYNAVVTQEDAEGIHTSSVSAPQIQAMQLEQAGIKPGDHVLEIGTNGPNAAYLAELTGSAGQVTTVDIDPVPADRARQFLAKTGYTDVNVVVADGEYGVPDHAPYDTIVVTVGAWDIPPAWTDQLKEDGRLVVPLRINGLTRTYTFIKQDGALMATSAHVCGFVAMRGDGAPSAQQFTLPDDASVTLRFDDGVPVDPQLLTGALDTPRVEAWTGVSVASNEPIGTLQMYVATMVPGYCNMFIDPDLATGKVGPTNLNFSLVAVDGPNLAYVVVRRSEDRKSAEFGVQAFGPDGEGAAHRLADAIRTWGKDHRGGPDPLIAVYPAGTANDRLTGDRVIDKHHRRISISWPVIP</sequence>
<dbReference type="Proteomes" id="UP001596242">
    <property type="component" value="Unassembled WGS sequence"/>
</dbReference>